<feature type="compositionally biased region" description="Polar residues" evidence="1">
    <location>
        <begin position="419"/>
        <end position="428"/>
    </location>
</feature>
<protein>
    <recommendedName>
        <fullName evidence="4">Nucleoside diphosphate kinase</fullName>
    </recommendedName>
</protein>
<keyword evidence="3" id="KW-1185">Reference proteome</keyword>
<evidence type="ECO:0000256" key="1">
    <source>
        <dbReference type="SAM" id="MobiDB-lite"/>
    </source>
</evidence>
<dbReference type="GeneID" id="77802431"/>
<gene>
    <name evidence="2" type="ORF">PtA15_11A61</name>
</gene>
<feature type="compositionally biased region" description="Pro residues" evidence="1">
    <location>
        <begin position="32"/>
        <end position="43"/>
    </location>
</feature>
<feature type="compositionally biased region" description="Polar residues" evidence="1">
    <location>
        <begin position="309"/>
        <end position="335"/>
    </location>
</feature>
<feature type="region of interest" description="Disordered" evidence="1">
    <location>
        <begin position="1"/>
        <end position="71"/>
    </location>
</feature>
<feature type="compositionally biased region" description="Low complexity" evidence="1">
    <location>
        <begin position="487"/>
        <end position="501"/>
    </location>
</feature>
<feature type="region of interest" description="Disordered" evidence="1">
    <location>
        <begin position="554"/>
        <end position="640"/>
    </location>
</feature>
<reference evidence="2" key="1">
    <citation type="submission" date="2022-10" db="EMBL/GenBank/DDBJ databases">
        <title>Puccinia triticina Genome sequencing and assembly.</title>
        <authorList>
            <person name="Li C."/>
        </authorList>
    </citation>
    <scope>NUCLEOTIDE SEQUENCE</scope>
    <source>
        <strain evidence="2">Pt15</strain>
    </source>
</reference>
<evidence type="ECO:0000313" key="2">
    <source>
        <dbReference type="EMBL" id="WAQ89374.1"/>
    </source>
</evidence>
<feature type="compositionally biased region" description="Pro residues" evidence="1">
    <location>
        <begin position="564"/>
        <end position="577"/>
    </location>
</feature>
<proteinExistence type="predicted"/>
<feature type="region of interest" description="Disordered" evidence="1">
    <location>
        <begin position="472"/>
        <end position="508"/>
    </location>
</feature>
<feature type="compositionally biased region" description="Low complexity" evidence="1">
    <location>
        <begin position="597"/>
        <end position="612"/>
    </location>
</feature>
<dbReference type="Proteomes" id="UP001164743">
    <property type="component" value="Chromosome 11A"/>
</dbReference>
<accession>A0ABY7CVS4</accession>
<feature type="region of interest" description="Disordered" evidence="1">
    <location>
        <begin position="257"/>
        <end position="347"/>
    </location>
</feature>
<organism evidence="2 3">
    <name type="scientific">Puccinia triticina</name>
    <dbReference type="NCBI Taxonomy" id="208348"/>
    <lineage>
        <taxon>Eukaryota</taxon>
        <taxon>Fungi</taxon>
        <taxon>Dikarya</taxon>
        <taxon>Basidiomycota</taxon>
        <taxon>Pucciniomycotina</taxon>
        <taxon>Pucciniomycetes</taxon>
        <taxon>Pucciniales</taxon>
        <taxon>Pucciniaceae</taxon>
        <taxon>Puccinia</taxon>
    </lineage>
</organism>
<dbReference type="EMBL" id="CP110431">
    <property type="protein sequence ID" value="WAQ89374.1"/>
    <property type="molecule type" value="Genomic_DNA"/>
</dbReference>
<feature type="compositionally biased region" description="Low complexity" evidence="1">
    <location>
        <begin position="554"/>
        <end position="563"/>
    </location>
</feature>
<feature type="region of interest" description="Disordered" evidence="1">
    <location>
        <begin position="382"/>
        <end position="445"/>
    </location>
</feature>
<sequence>MPLLQNLKQLPARWATHTRKQHRTTTTTTQTAPPPPQPPPEQPPQQQQQQPPPAEDEQPAKPEHEPSPLPPELTIAIIHNAHDHQDIQATIQHRLATTGFKLIHAIQIHCPPAPPSRALQPGTNTIYLLSRSRAIQACNDLLGPPSLPPRPGSLRFIFGEHTLWAPDRTETVYELIQHSAKRVFKFSRACPPSMATEPAQASKQHPQPSRGDDEPSEVIGLTQPAQEHASIKQPLIRIPHKTSLSTPTHSLAVQQEPTATSFTPAAASQHNTTTTTTTTTTLQPPPVDSSSCHSSLSSTLASSSQGSSPMSNRRTSSDHSLPQSVSDSARSSKTESPGMIKTHEPSGYVFRARPIPAAVTEPIVTPKMSKAAMLRLGLAWTPPARPVPASQGSTTSTTRTTLAPVASLNPPAVLPRPTKASTLRTNPSTEPPASPQQSAPRLKKTQSQIFENTPGHGFRRANLQTNIASIAAPKTQPRPTKASALRTGPSTGSSPPISTTPANGKIPSHAVRQSVDYFQGVPGHKRLEKIQVDATRRPEIEPRMTKASMLRIAGGAAPPSSATRPPPGSPAFRPPPSKAGAQKLSLDLAASPPPAAPVSAPSAAQHPALPIDLSPPPPAPAAPLAANPRFGSVLIRSKPT</sequence>
<feature type="compositionally biased region" description="Low complexity" evidence="1">
    <location>
        <begin position="257"/>
        <end position="281"/>
    </location>
</feature>
<evidence type="ECO:0008006" key="4">
    <source>
        <dbReference type="Google" id="ProtNLM"/>
    </source>
</evidence>
<evidence type="ECO:0000313" key="3">
    <source>
        <dbReference type="Proteomes" id="UP001164743"/>
    </source>
</evidence>
<feature type="region of interest" description="Disordered" evidence="1">
    <location>
        <begin position="191"/>
        <end position="217"/>
    </location>
</feature>
<name>A0ABY7CVS4_9BASI</name>
<dbReference type="RefSeq" id="XP_053024929.1">
    <property type="nucleotide sequence ID" value="XM_053161547.1"/>
</dbReference>
<feature type="compositionally biased region" description="Polar residues" evidence="1">
    <location>
        <begin position="435"/>
        <end position="445"/>
    </location>
</feature>
<feature type="compositionally biased region" description="Low complexity" evidence="1">
    <location>
        <begin position="289"/>
        <end position="308"/>
    </location>
</feature>